<gene>
    <name evidence="2" type="ORF">JANAI62_11280</name>
</gene>
<evidence type="ECO:0000313" key="2">
    <source>
        <dbReference type="EMBL" id="GIT94505.1"/>
    </source>
</evidence>
<organism evidence="2 3">
    <name type="scientific">Jannaschia pagri</name>
    <dbReference type="NCBI Taxonomy" id="2829797"/>
    <lineage>
        <taxon>Bacteria</taxon>
        <taxon>Pseudomonadati</taxon>
        <taxon>Pseudomonadota</taxon>
        <taxon>Alphaproteobacteria</taxon>
        <taxon>Rhodobacterales</taxon>
        <taxon>Roseobacteraceae</taxon>
        <taxon>Jannaschia</taxon>
    </lineage>
</organism>
<proteinExistence type="predicted"/>
<evidence type="ECO:0008006" key="4">
    <source>
        <dbReference type="Google" id="ProtNLM"/>
    </source>
</evidence>
<dbReference type="Proteomes" id="UP000786693">
    <property type="component" value="Unassembled WGS sequence"/>
</dbReference>
<evidence type="ECO:0000256" key="1">
    <source>
        <dbReference type="SAM" id="SignalP"/>
    </source>
</evidence>
<keyword evidence="1" id="KW-0732">Signal</keyword>
<evidence type="ECO:0000313" key="3">
    <source>
        <dbReference type="Proteomes" id="UP000786693"/>
    </source>
</evidence>
<dbReference type="EMBL" id="BPFH01000002">
    <property type="protein sequence ID" value="GIT94505.1"/>
    <property type="molecule type" value="Genomic_DNA"/>
</dbReference>
<name>A0ABQ4NJB3_9RHOB</name>
<feature type="signal peptide" evidence="1">
    <location>
        <begin position="1"/>
        <end position="19"/>
    </location>
</feature>
<keyword evidence="3" id="KW-1185">Reference proteome</keyword>
<feature type="chain" id="PRO_5045952602" description="SLH domain-containing protein" evidence="1">
    <location>
        <begin position="20"/>
        <end position="133"/>
    </location>
</feature>
<reference evidence="2 3" key="1">
    <citation type="submission" date="2021-05" db="EMBL/GenBank/DDBJ databases">
        <title>Bacteria Genome sequencing.</title>
        <authorList>
            <person name="Takabe Y."/>
            <person name="Nakajima Y."/>
            <person name="Suzuki S."/>
            <person name="Shiozaki T."/>
        </authorList>
    </citation>
    <scope>NUCLEOTIDE SEQUENCE [LARGE SCALE GENOMIC DNA]</scope>
    <source>
        <strain evidence="2 3">AI_62</strain>
    </source>
</reference>
<protein>
    <recommendedName>
        <fullName evidence="4">SLH domain-containing protein</fullName>
    </recommendedName>
</protein>
<comment type="caution">
    <text evidence="2">The sequence shown here is derived from an EMBL/GenBank/DDBJ whole genome shotgun (WGS) entry which is preliminary data.</text>
</comment>
<accession>A0ABQ4NJB3</accession>
<sequence>MAMGLSALTLALGVTVAQATLSPVFMTADALRRAVVAADFDGSLCPDGWAADHAQVLGLSEAEVSAWYLRDSFTLSDREVIAGVGFFLSNASDFRNVEGTALTRNQILLCIAEGRRLTQPLSDLLPPHLRSGI</sequence>